<evidence type="ECO:0000313" key="1">
    <source>
        <dbReference type="Proteomes" id="UP000000437"/>
    </source>
</evidence>
<accession>A0AC58GUA6</accession>
<reference evidence="2" key="1">
    <citation type="submission" date="2025-08" db="UniProtKB">
        <authorList>
            <consortium name="RefSeq"/>
        </authorList>
    </citation>
    <scope>IDENTIFICATION</scope>
    <source>
        <strain evidence="2">Tuebingen</strain>
        <tissue evidence="2">Fibroblasts and whole tissue</tissue>
    </source>
</reference>
<sequence>MQLESDLVSGPVAVAACTAFPIKGVDFLLGNDLAGGKILVSPEVTAVPFLSEGPDELQVKYPTVFPVCAVTRSMAKANLIDSDGLEDSFMIDLDKEPKVDSDSGPVLSSPSSVSDFTELDGKCENSSADNVLERSELSENFSGVRMSKEHLISEQRSDDSLVSLYELAVPEEKLIDNVSGYFVKNNILMRKWTPYSASVHDDWSTVTQIVVPKKLRGEILSLAHDNPLAGHLGVTKTYDRILRNFFWPGLKRDVKWHCRTCHTCQVAGKSNPPIPPYPLYPIPAVDSPFDHVVVDCVGPLPRTKSGSKFLLTIMCASTRFPEAIPIRKITATSVVKALTKFFSLFGLPKVIQTDQGTNFMSRVFKQVTNQLKISHNFSSAYHPESQGTLERFHQTLKSMLRAYCLEFEKDWDEGVHLLLFAAREVVQESTGFSPADLVFAHNIRGPLKLLRDNWLNESEQKNILDYVSSFRHKLHRACELAKQNLAVAQSRMKNWFDKNSVDRQFKPGDKVLVFLPIPGCSLQARYSGPYVIEKRVSDRDYVVATPDRVRRSRLCHINMIKPYYDRGQMIPHSSKKIKTAPSMPNTECSTVSSVLQVQSFSGLSSGADSVIENSESLSDLEAGGDIESPSVATVQGCLKNSEMLANLDSCFLHLSDLQRTDIFKLIKCHVSLFSDVPSQTHVLQHDIDVGANAAIKQHPYRVNPVKRQRLQNQVNYMLAHGIAEPSISSWSSPCLLAMKSDGSERFCTDFRRVNSVTKPDCHPLPRMEDCVDRVGSAVFVTKLDLLKGFWQVPLTQRAKEISAFVTPDAFLQYTVMPFGVRNAPATFQRLVNCVLGGVPGCEVYLDDIVVHSKTWQEHIHQLTQVFEKLTDANLTVNLAKCDFAKATVVYLGKIVGSGMVKPVHAKIEAITSFPVPSTRRELQRFLGMAGYYRNFCKNFSTVVSPLTDLLSPKSVFKWSPECQHSFESLKHLLMHAPVLAAPVYDRTFKLAVDASDVGAGAVLLQDGLDGVEHPVCYFSKKFQKHQKAYSTIEKEALALVLALNNFEVYIGSSSYPITVYTDHNPLIFIHRMRNSNQRLMRWALFVQAFNLDMKHVAGKNNVLADAMSRITIW</sequence>
<proteinExistence type="predicted"/>
<protein>
    <submittedName>
        <fullName evidence="2">Uncharacterized protein</fullName>
    </submittedName>
</protein>
<organism evidence="1 2">
    <name type="scientific">Danio rerio</name>
    <name type="common">Zebrafish</name>
    <name type="synonym">Brachydanio rerio</name>
    <dbReference type="NCBI Taxonomy" id="7955"/>
    <lineage>
        <taxon>Eukaryota</taxon>
        <taxon>Metazoa</taxon>
        <taxon>Chordata</taxon>
        <taxon>Craniata</taxon>
        <taxon>Vertebrata</taxon>
        <taxon>Euteleostomi</taxon>
        <taxon>Actinopterygii</taxon>
        <taxon>Neopterygii</taxon>
        <taxon>Teleostei</taxon>
        <taxon>Ostariophysi</taxon>
        <taxon>Cypriniformes</taxon>
        <taxon>Danionidae</taxon>
        <taxon>Danioninae</taxon>
        <taxon>Danio</taxon>
    </lineage>
</organism>
<name>A0AC58GUA6_DANRE</name>
<gene>
    <name evidence="2" type="primary">LOC141376694</name>
</gene>
<dbReference type="Proteomes" id="UP000000437">
    <property type="component" value="Chromosome 11"/>
</dbReference>
<evidence type="ECO:0000313" key="2">
    <source>
        <dbReference type="RefSeq" id="XP_073773330.1"/>
    </source>
</evidence>
<dbReference type="RefSeq" id="XP_073773330.1">
    <property type="nucleotide sequence ID" value="XM_073917229.1"/>
</dbReference>
<keyword evidence="1" id="KW-1185">Reference proteome</keyword>